<keyword evidence="9" id="KW-1185">Reference proteome</keyword>
<name>A0A2U9T8K5_9GAMM</name>
<evidence type="ECO:0000256" key="6">
    <source>
        <dbReference type="ARBA" id="ARBA00023136"/>
    </source>
</evidence>
<evidence type="ECO:0000256" key="5">
    <source>
        <dbReference type="ARBA" id="ARBA00022989"/>
    </source>
</evidence>
<feature type="transmembrane region" description="Helical" evidence="7">
    <location>
        <begin position="103"/>
        <end position="121"/>
    </location>
</feature>
<evidence type="ECO:0000256" key="7">
    <source>
        <dbReference type="SAM" id="Phobius"/>
    </source>
</evidence>
<evidence type="ECO:0000256" key="4">
    <source>
        <dbReference type="ARBA" id="ARBA00022692"/>
    </source>
</evidence>
<dbReference type="Pfam" id="PF07681">
    <property type="entry name" value="DoxX"/>
    <property type="match status" value="1"/>
</dbReference>
<dbReference type="RefSeq" id="WP_111266970.1">
    <property type="nucleotide sequence ID" value="NZ_CP029843.1"/>
</dbReference>
<reference evidence="8 9" key="1">
    <citation type="submission" date="2018-05" db="EMBL/GenBank/DDBJ databases">
        <title>The complete genome of Lysobacter maris HZ9B, a marine bacterium antagonistic against terrestrial plant pathogens.</title>
        <authorList>
            <person name="Zhang X.-Q."/>
        </authorList>
    </citation>
    <scope>NUCLEOTIDE SEQUENCE [LARGE SCALE GENOMIC DNA]</scope>
    <source>
        <strain evidence="8 9">HZ9B</strain>
    </source>
</reference>
<accession>A0A2U9T8K5</accession>
<dbReference type="InterPro" id="IPR051907">
    <property type="entry name" value="DoxX-like_oxidoreductase"/>
</dbReference>
<feature type="transmembrane region" description="Helical" evidence="7">
    <location>
        <begin position="48"/>
        <end position="66"/>
    </location>
</feature>
<evidence type="ECO:0000313" key="8">
    <source>
        <dbReference type="EMBL" id="AWV07902.1"/>
    </source>
</evidence>
<keyword evidence="3" id="KW-1003">Cell membrane</keyword>
<dbReference type="Proteomes" id="UP000249447">
    <property type="component" value="Chromosome"/>
</dbReference>
<dbReference type="AlphaFoldDB" id="A0A2U9T8K5"/>
<keyword evidence="4 7" id="KW-0812">Transmembrane</keyword>
<dbReference type="GO" id="GO:0005886">
    <property type="term" value="C:plasma membrane"/>
    <property type="evidence" value="ECO:0007669"/>
    <property type="project" value="UniProtKB-SubCell"/>
</dbReference>
<dbReference type="EMBL" id="CP029843">
    <property type="protein sequence ID" value="AWV07902.1"/>
    <property type="molecule type" value="Genomic_DNA"/>
</dbReference>
<proteinExistence type="inferred from homology"/>
<organism evidence="8 9">
    <name type="scientific">Marilutibacter maris</name>
    <dbReference type="NCBI Taxonomy" id="1605891"/>
    <lineage>
        <taxon>Bacteria</taxon>
        <taxon>Pseudomonadati</taxon>
        <taxon>Pseudomonadota</taxon>
        <taxon>Gammaproteobacteria</taxon>
        <taxon>Lysobacterales</taxon>
        <taxon>Lysobacteraceae</taxon>
        <taxon>Marilutibacter</taxon>
    </lineage>
</organism>
<evidence type="ECO:0000256" key="3">
    <source>
        <dbReference type="ARBA" id="ARBA00022475"/>
    </source>
</evidence>
<gene>
    <name evidence="8" type="ORF">C9I47_2219</name>
</gene>
<dbReference type="KEGG" id="lmb:C9I47_2219"/>
<evidence type="ECO:0000256" key="1">
    <source>
        <dbReference type="ARBA" id="ARBA00004651"/>
    </source>
</evidence>
<dbReference type="PANTHER" id="PTHR33452:SF1">
    <property type="entry name" value="INNER MEMBRANE PROTEIN YPHA-RELATED"/>
    <property type="match status" value="1"/>
</dbReference>
<feature type="transmembrane region" description="Helical" evidence="7">
    <location>
        <begin position="12"/>
        <end position="28"/>
    </location>
</feature>
<comment type="similarity">
    <text evidence="2">Belongs to the DoxX family.</text>
</comment>
<feature type="transmembrane region" description="Helical" evidence="7">
    <location>
        <begin position="73"/>
        <end position="91"/>
    </location>
</feature>
<dbReference type="OrthoDB" id="280866at2"/>
<comment type="subcellular location">
    <subcellularLocation>
        <location evidence="1">Cell membrane</location>
        <topology evidence="1">Multi-pass membrane protein</topology>
    </subcellularLocation>
</comment>
<dbReference type="InterPro" id="IPR032808">
    <property type="entry name" value="DoxX"/>
</dbReference>
<evidence type="ECO:0000313" key="9">
    <source>
        <dbReference type="Proteomes" id="UP000249447"/>
    </source>
</evidence>
<protein>
    <submittedName>
        <fullName evidence="8">GntR family transcriptional regulator</fullName>
    </submittedName>
</protein>
<keyword evidence="5 7" id="KW-1133">Transmembrane helix</keyword>
<sequence>MNSTTQHDIAKLILRVTLGLLVMLHGAAKLKGGMAGIIGLVESHGLPGFIGYGVLIGELLGPLMLIVGFHARIGAVLVAVNMLFAIALVHMGELGRFNGQGGWALELQGMFLAAAVALALLGPGRFSANQR</sequence>
<dbReference type="PANTHER" id="PTHR33452">
    <property type="entry name" value="OXIDOREDUCTASE CATD-RELATED"/>
    <property type="match status" value="1"/>
</dbReference>
<keyword evidence="6 7" id="KW-0472">Membrane</keyword>
<evidence type="ECO:0000256" key="2">
    <source>
        <dbReference type="ARBA" id="ARBA00006679"/>
    </source>
</evidence>